<keyword evidence="3" id="KW-1185">Reference proteome</keyword>
<reference evidence="3" key="1">
    <citation type="submission" date="2016-10" db="EMBL/GenBank/DDBJ databases">
        <authorList>
            <person name="Varghese N."/>
            <person name="Submissions S."/>
        </authorList>
    </citation>
    <scope>NUCLEOTIDE SEQUENCE [LARGE SCALE GENOMIC DNA]</scope>
    <source>
        <strain evidence="3">Gh-48</strain>
    </source>
</reference>
<evidence type="ECO:0000256" key="1">
    <source>
        <dbReference type="SAM" id="Phobius"/>
    </source>
</evidence>
<feature type="transmembrane region" description="Helical" evidence="1">
    <location>
        <begin position="39"/>
        <end position="62"/>
    </location>
</feature>
<dbReference type="AlphaFoldDB" id="A0A1H8QUQ9"/>
<dbReference type="OrthoDB" id="875405at2"/>
<accession>A0A1H8QUQ9</accession>
<organism evidence="2 3">
    <name type="scientific">Mucilaginibacter gossypiicola</name>
    <dbReference type="NCBI Taxonomy" id="551995"/>
    <lineage>
        <taxon>Bacteria</taxon>
        <taxon>Pseudomonadati</taxon>
        <taxon>Bacteroidota</taxon>
        <taxon>Sphingobacteriia</taxon>
        <taxon>Sphingobacteriales</taxon>
        <taxon>Sphingobacteriaceae</taxon>
        <taxon>Mucilaginibacter</taxon>
    </lineage>
</organism>
<feature type="transmembrane region" description="Helical" evidence="1">
    <location>
        <begin position="69"/>
        <end position="87"/>
    </location>
</feature>
<keyword evidence="1" id="KW-0812">Transmembrane</keyword>
<gene>
    <name evidence="2" type="ORF">SAMN05192574_109149</name>
</gene>
<feature type="transmembrane region" description="Helical" evidence="1">
    <location>
        <begin position="150"/>
        <end position="169"/>
    </location>
</feature>
<keyword evidence="1" id="KW-1133">Transmembrane helix</keyword>
<dbReference type="Proteomes" id="UP000198942">
    <property type="component" value="Unassembled WGS sequence"/>
</dbReference>
<evidence type="ECO:0000313" key="2">
    <source>
        <dbReference type="EMBL" id="SEO57668.1"/>
    </source>
</evidence>
<dbReference type="RefSeq" id="WP_091216724.1">
    <property type="nucleotide sequence ID" value="NZ_FOCL01000009.1"/>
</dbReference>
<feature type="transmembrane region" description="Helical" evidence="1">
    <location>
        <begin position="12"/>
        <end position="33"/>
    </location>
</feature>
<sequence>MTLSLSSVHKNIWLIILTAFAILGAGLFLMHHVNPQKGGAAATGFMVDLVVTFPVAYYFLIIKPFKQKLWRIMLIVTCCCGVAYLILPAEQRGYIIQLRKLTACLELGMLIYCISKIRHIKKAYNRLQAEFPDVAFNLHKSMAMVLGDGIAVKIMASEITIVRFGLLCFKREKQIAPEIKRFSIYKESGYAALFGVIMAVSVIEMVAFHLFLNRYSPIAATIITILSIYGCLFITGDFSALTKSPVLLLENKLLLRAGLRWRALVELDNMASVEKVGGGFEPGEHCFKGGVMKSTFNVLITFREPVTVERLYRKPAKTSQMVLSIDERDAFIEVLTDKKHI</sequence>
<feature type="transmembrane region" description="Helical" evidence="1">
    <location>
        <begin position="190"/>
        <end position="212"/>
    </location>
</feature>
<dbReference type="EMBL" id="FOCL01000009">
    <property type="protein sequence ID" value="SEO57668.1"/>
    <property type="molecule type" value="Genomic_DNA"/>
</dbReference>
<protein>
    <recommendedName>
        <fullName evidence="4">PH domain-containing protein</fullName>
    </recommendedName>
</protein>
<proteinExistence type="predicted"/>
<feature type="transmembrane region" description="Helical" evidence="1">
    <location>
        <begin position="218"/>
        <end position="235"/>
    </location>
</feature>
<keyword evidence="1" id="KW-0472">Membrane</keyword>
<evidence type="ECO:0008006" key="4">
    <source>
        <dbReference type="Google" id="ProtNLM"/>
    </source>
</evidence>
<name>A0A1H8QUQ9_9SPHI</name>
<evidence type="ECO:0000313" key="3">
    <source>
        <dbReference type="Proteomes" id="UP000198942"/>
    </source>
</evidence>